<evidence type="ECO:0000313" key="2">
    <source>
        <dbReference type="EMBL" id="GFS20313.1"/>
    </source>
</evidence>
<dbReference type="Gene3D" id="3.10.129.10">
    <property type="entry name" value="Hotdog Thioesterase"/>
    <property type="match status" value="1"/>
</dbReference>
<dbReference type="SUPFAM" id="SSF54637">
    <property type="entry name" value="Thioesterase/thiol ester dehydrase-isomerase"/>
    <property type="match status" value="1"/>
</dbReference>
<evidence type="ECO:0000313" key="3">
    <source>
        <dbReference type="Proteomes" id="UP000762676"/>
    </source>
</evidence>
<dbReference type="InterPro" id="IPR029069">
    <property type="entry name" value="HotDog_dom_sf"/>
</dbReference>
<dbReference type="InterPro" id="IPR002539">
    <property type="entry name" value="MaoC-like_dom"/>
</dbReference>
<dbReference type="Proteomes" id="UP000762676">
    <property type="component" value="Unassembled WGS sequence"/>
</dbReference>
<sequence>MRFDKLRLYRKSIGYTGDPKQLPPVFMSGYFNKALIAIGSSLFSRVRILGVVHLQQQVTVYRDLQFLMRHNFSATLISEEYRETSKGIQCTIRAGIYDLNDILVWEAIVTGVSVGPKKKSSNTTPQRQPKEFSVYKQEEIDAPANTGVDFANATQDYQPQHLYRWTAKLVGFKAPIAHGLWSMAVAVDRIMSSEPDSFQDRYPLHMDVSFKRPLVLPGKAVLQFEKPSGADCLTNFRMLNTRGNTPILVGSMHVGEARH</sequence>
<feature type="domain" description="MaoC-like" evidence="1">
    <location>
        <begin position="144"/>
        <end position="219"/>
    </location>
</feature>
<keyword evidence="3" id="KW-1185">Reference proteome</keyword>
<dbReference type="PANTHER" id="PTHR43841">
    <property type="entry name" value="3-HYDROXYACYL-THIOESTER DEHYDRATASE HTDX-RELATED"/>
    <property type="match status" value="1"/>
</dbReference>
<accession>A0AAV4JBZ0</accession>
<dbReference type="CDD" id="cd03441">
    <property type="entry name" value="R_hydratase_like"/>
    <property type="match status" value="1"/>
</dbReference>
<proteinExistence type="predicted"/>
<comment type="caution">
    <text evidence="2">The sequence shown here is derived from an EMBL/GenBank/DDBJ whole genome shotgun (WGS) entry which is preliminary data.</text>
</comment>
<protein>
    <submittedName>
        <fullName evidence="2">Dehydratase</fullName>
    </submittedName>
</protein>
<name>A0AAV4JBZ0_9GAST</name>
<reference evidence="2 3" key="1">
    <citation type="journal article" date="2021" name="Elife">
        <title>Chloroplast acquisition without the gene transfer in kleptoplastic sea slugs, Plakobranchus ocellatus.</title>
        <authorList>
            <person name="Maeda T."/>
            <person name="Takahashi S."/>
            <person name="Yoshida T."/>
            <person name="Shimamura S."/>
            <person name="Takaki Y."/>
            <person name="Nagai Y."/>
            <person name="Toyoda A."/>
            <person name="Suzuki Y."/>
            <person name="Arimoto A."/>
            <person name="Ishii H."/>
            <person name="Satoh N."/>
            <person name="Nishiyama T."/>
            <person name="Hasebe M."/>
            <person name="Maruyama T."/>
            <person name="Minagawa J."/>
            <person name="Obokata J."/>
            <person name="Shigenobu S."/>
        </authorList>
    </citation>
    <scope>NUCLEOTIDE SEQUENCE [LARGE SCALE GENOMIC DNA]</scope>
</reference>
<organism evidence="2 3">
    <name type="scientific">Elysia marginata</name>
    <dbReference type="NCBI Taxonomy" id="1093978"/>
    <lineage>
        <taxon>Eukaryota</taxon>
        <taxon>Metazoa</taxon>
        <taxon>Spiralia</taxon>
        <taxon>Lophotrochozoa</taxon>
        <taxon>Mollusca</taxon>
        <taxon>Gastropoda</taxon>
        <taxon>Heterobranchia</taxon>
        <taxon>Euthyneura</taxon>
        <taxon>Panpulmonata</taxon>
        <taxon>Sacoglossa</taxon>
        <taxon>Placobranchoidea</taxon>
        <taxon>Plakobranchidae</taxon>
        <taxon>Elysia</taxon>
    </lineage>
</organism>
<dbReference type="EMBL" id="BMAT01013784">
    <property type="protein sequence ID" value="GFS20313.1"/>
    <property type="molecule type" value="Genomic_DNA"/>
</dbReference>
<dbReference type="Pfam" id="PF01575">
    <property type="entry name" value="MaoC_dehydratas"/>
    <property type="match status" value="1"/>
</dbReference>
<dbReference type="AlphaFoldDB" id="A0AAV4JBZ0"/>
<evidence type="ECO:0000259" key="1">
    <source>
        <dbReference type="Pfam" id="PF01575"/>
    </source>
</evidence>
<dbReference type="GO" id="GO:0018812">
    <property type="term" value="F:3-hydroxyacyl-CoA dehydratase activity"/>
    <property type="evidence" value="ECO:0007669"/>
    <property type="project" value="UniProtKB-ARBA"/>
</dbReference>
<dbReference type="PANTHER" id="PTHR43841:SF3">
    <property type="entry name" value="(3R)-HYDROXYACYL-ACP DEHYDRATASE SUBUNIT HADB"/>
    <property type="match status" value="1"/>
</dbReference>
<gene>
    <name evidence="2" type="ORF">ElyMa_006896600</name>
</gene>